<sequence>MAQDLWKRRDRLTKRSTPGQGCDQLSGIRYHS</sequence>
<reference evidence="2 3" key="1">
    <citation type="submission" date="2018-08" db="EMBL/GenBank/DDBJ databases">
        <authorList>
            <person name="Muller C M."/>
        </authorList>
    </citation>
    <scope>NUCLEOTIDE SEQUENCE [LARGE SCALE GENOMIC DNA]</scope>
</reference>
<evidence type="ECO:0000313" key="3">
    <source>
        <dbReference type="Proteomes" id="UP000324639"/>
    </source>
</evidence>
<evidence type="ECO:0000256" key="1">
    <source>
        <dbReference type="SAM" id="MobiDB-lite"/>
    </source>
</evidence>
<proteinExistence type="predicted"/>
<keyword evidence="3" id="KW-1185">Reference proteome</keyword>
<protein>
    <submittedName>
        <fullName evidence="2">Bgt-51780</fullName>
    </submittedName>
</protein>
<dbReference type="Proteomes" id="UP000324639">
    <property type="component" value="Chromosome Bgt_-05"/>
</dbReference>
<organism evidence="2 3">
    <name type="scientific">Blumeria graminis f. sp. tritici</name>
    <dbReference type="NCBI Taxonomy" id="62690"/>
    <lineage>
        <taxon>Eukaryota</taxon>
        <taxon>Fungi</taxon>
        <taxon>Dikarya</taxon>
        <taxon>Ascomycota</taxon>
        <taxon>Pezizomycotina</taxon>
        <taxon>Leotiomycetes</taxon>
        <taxon>Erysiphales</taxon>
        <taxon>Erysiphaceae</taxon>
        <taxon>Blumeria</taxon>
    </lineage>
</organism>
<name>A0A9X9MEG4_BLUGR</name>
<evidence type="ECO:0000313" key="2">
    <source>
        <dbReference type="EMBL" id="VDB83556.1"/>
    </source>
</evidence>
<dbReference type="EMBL" id="LR026988">
    <property type="protein sequence ID" value="VDB83556.1"/>
    <property type="molecule type" value="Genomic_DNA"/>
</dbReference>
<dbReference type="AlphaFoldDB" id="A0A9X9MEG4"/>
<feature type="region of interest" description="Disordered" evidence="1">
    <location>
        <begin position="1"/>
        <end position="32"/>
    </location>
</feature>
<accession>A0A9X9MEG4</accession>
<gene>
    <name evidence="2" type="ORF">BGT96224V316_LOCUS2752</name>
</gene>